<sequence length="385" mass="45005">MKPKRNPLGHNPPSDALYQNPVRVLIDKSLKDGVVNVRRQGDRIILVRLVVGDMVLNVISAYVPQVGHDKSAKRLFWEDLDSLVRTVPSSKKLFIGDLNGHVGTTSAGFKAVHGGFGYGSRNQEEVLDFAVAFDLMIANTFFRKRRSHLETFKEDKRACLDCKVIQGECVVCQHKLVVVDFHFQMYARRDKQAKIARTKWWNLKEEMSEVFKERWNEEVQRTIKEKKEYYRRLFHDRSVDNIEKYEAISVAKGRAYEDIYQQLGTKEGEKDIYRMAKVRERKTRDSNQEDEIKHRWQEYFDKLFNGENENTTLQLDDFFDDTNRHFAQKIQESEVGEALKRMKSGKAMGPDGIPIKVWRCLGDIAIVWLTKLLNHIFRSNKMPKE</sequence>
<dbReference type="InterPro" id="IPR036691">
    <property type="entry name" value="Endo/exonu/phosph_ase_sf"/>
</dbReference>
<dbReference type="InterPro" id="IPR027124">
    <property type="entry name" value="Swc5/CFDP1/2"/>
</dbReference>
<organism evidence="1">
    <name type="scientific">Setaria italica</name>
    <name type="common">Foxtail millet</name>
    <name type="synonym">Panicum italicum</name>
    <dbReference type="NCBI Taxonomy" id="4555"/>
    <lineage>
        <taxon>Eukaryota</taxon>
        <taxon>Viridiplantae</taxon>
        <taxon>Streptophyta</taxon>
        <taxon>Embryophyta</taxon>
        <taxon>Tracheophyta</taxon>
        <taxon>Spermatophyta</taxon>
        <taxon>Magnoliopsida</taxon>
        <taxon>Liliopsida</taxon>
        <taxon>Poales</taxon>
        <taxon>Poaceae</taxon>
        <taxon>PACMAD clade</taxon>
        <taxon>Panicoideae</taxon>
        <taxon>Panicodae</taxon>
        <taxon>Paniceae</taxon>
        <taxon>Cenchrinae</taxon>
        <taxon>Setaria</taxon>
    </lineage>
</organism>
<proteinExistence type="predicted"/>
<reference evidence="1" key="1">
    <citation type="journal article" date="2012" name="Nat. Biotechnol.">
        <title>Reference genome sequence of the model plant Setaria.</title>
        <authorList>
            <person name="Bennetzen J.L."/>
            <person name="Schmutz J."/>
            <person name="Wang H."/>
            <person name="Percifield R."/>
            <person name="Hawkins J."/>
            <person name="Pontaroli A.C."/>
            <person name="Estep M."/>
            <person name="Feng L."/>
            <person name="Vaughn J.N."/>
            <person name="Grimwood J."/>
            <person name="Jenkins J."/>
            <person name="Barry K."/>
            <person name="Lindquist E."/>
            <person name="Hellsten U."/>
            <person name="Deshpande S."/>
            <person name="Wang X."/>
            <person name="Wu X."/>
            <person name="Mitros T."/>
            <person name="Triplett J."/>
            <person name="Yang X."/>
            <person name="Ye C.Y."/>
            <person name="Mauro-Herrera M."/>
            <person name="Wang L."/>
            <person name="Li P."/>
            <person name="Sharma M."/>
            <person name="Sharma R."/>
            <person name="Ronald P.C."/>
            <person name="Panaud O."/>
            <person name="Kellogg E.A."/>
            <person name="Brutnell T.P."/>
            <person name="Doust A.N."/>
            <person name="Tuskan G.A."/>
            <person name="Rokhsar D."/>
            <person name="Devos K.M."/>
        </authorList>
    </citation>
    <scope>NUCLEOTIDE SEQUENCE [LARGE SCALE GENOMIC DNA]</scope>
    <source>
        <strain evidence="1">Yugu1</strain>
    </source>
</reference>
<dbReference type="STRING" id="4555.A0A368RK58"/>
<gene>
    <name evidence="1" type="ORF">SETIT_6G095600v2</name>
</gene>
<dbReference type="PANTHER" id="PTHR23227">
    <property type="entry name" value="BUCENTAUR RELATED"/>
    <property type="match status" value="1"/>
</dbReference>
<evidence type="ECO:0008006" key="2">
    <source>
        <dbReference type="Google" id="ProtNLM"/>
    </source>
</evidence>
<dbReference type="SUPFAM" id="SSF56219">
    <property type="entry name" value="DNase I-like"/>
    <property type="match status" value="1"/>
</dbReference>
<protein>
    <recommendedName>
        <fullName evidence="2">Endonuclease/exonuclease/phosphatase domain-containing protein</fullName>
    </recommendedName>
</protein>
<dbReference type="AlphaFoldDB" id="A0A368RK58"/>
<dbReference type="PANTHER" id="PTHR23227:SF67">
    <property type="entry name" value="CRANIOFACIAL DEVELOPMENT PROTEIN 2-LIKE"/>
    <property type="match status" value="1"/>
</dbReference>
<dbReference type="OrthoDB" id="1902296at2759"/>
<dbReference type="Gene3D" id="3.60.10.10">
    <property type="entry name" value="Endonuclease/exonuclease/phosphatase"/>
    <property type="match status" value="1"/>
</dbReference>
<evidence type="ECO:0000313" key="1">
    <source>
        <dbReference type="EMBL" id="RCV30448.1"/>
    </source>
</evidence>
<accession>A0A368RK58</accession>
<dbReference type="EMBL" id="CM003533">
    <property type="protein sequence ID" value="RCV30448.1"/>
    <property type="molecule type" value="Genomic_DNA"/>
</dbReference>
<name>A0A368RK58_SETIT</name>
<reference evidence="1" key="2">
    <citation type="submission" date="2015-07" db="EMBL/GenBank/DDBJ databases">
        <authorList>
            <person name="Noorani M."/>
        </authorList>
    </citation>
    <scope>NUCLEOTIDE SEQUENCE</scope>
    <source>
        <strain evidence="1">Yugu1</strain>
    </source>
</reference>